<comment type="caution">
    <text evidence="2">The sequence shown here is derived from an EMBL/GenBank/DDBJ whole genome shotgun (WGS) entry which is preliminary data.</text>
</comment>
<sequence length="561" mass="62020">MSYVAPDFLDQDTQVQEERGHDDAPSIEDCVHTFLNNTRHRFGEHSVEVNTINAILNSFRNGEITKRDALSSITLTLRDQDDIKQDLMNVLYHKDAKWGADDFDFDQLVAQSCPQFLQPAHEPQMRLPPISSLYPNRLAVQSINPAVLNVYGGLATLANDVYSGPIFAQHGNPNWTAPAQVPSSPQWQMPTSFHSLNQPAMTQASEFSHYKNANEADMSPAHEHFSGVAHPRRIQGDWENIDHSDDYATHIPIKKEVSADASPSVLGSPFAMPLGRPAVDMPPPPLKRSHQSVSSTPGTPTTPAATLHQPKKQPSSTVKVAQSQREAPSFIHSICGKGFSSRSKVKKHHWGAKNDDLNTTTGCCKFHIFRPASINFVLISSFQIQGVKHSKPNVSWDEHPSCKESTVSQRAVKKTNMQSTPRDHLSEQKAPVVPAMIPSYNTIPGFPILQDLPQTVAQALTLSNPTQHTFEHIGSYHSHRLPTSSNSFDSLLTAVNVASRIDAPKPQGRNDSVVSHLDAQAAAAERDVRYTSTCIDDGSLVRTSLMPEERSRFLLRSREPC</sequence>
<evidence type="ECO:0000256" key="1">
    <source>
        <dbReference type="SAM" id="MobiDB-lite"/>
    </source>
</evidence>
<dbReference type="AlphaFoldDB" id="A0A9W8YA77"/>
<feature type="compositionally biased region" description="Polar residues" evidence="1">
    <location>
        <begin position="312"/>
        <end position="323"/>
    </location>
</feature>
<name>A0A9W8YA77_9PLEO</name>
<organism evidence="2 3">
    <name type="scientific">Neocucurbitaria cava</name>
    <dbReference type="NCBI Taxonomy" id="798079"/>
    <lineage>
        <taxon>Eukaryota</taxon>
        <taxon>Fungi</taxon>
        <taxon>Dikarya</taxon>
        <taxon>Ascomycota</taxon>
        <taxon>Pezizomycotina</taxon>
        <taxon>Dothideomycetes</taxon>
        <taxon>Pleosporomycetidae</taxon>
        <taxon>Pleosporales</taxon>
        <taxon>Pleosporineae</taxon>
        <taxon>Cucurbitariaceae</taxon>
        <taxon>Neocucurbitaria</taxon>
    </lineage>
</organism>
<feature type="region of interest" description="Disordered" evidence="1">
    <location>
        <begin position="393"/>
        <end position="427"/>
    </location>
</feature>
<reference evidence="2" key="1">
    <citation type="submission" date="2022-10" db="EMBL/GenBank/DDBJ databases">
        <title>Tapping the CABI collections for fungal endophytes: first genome assemblies for Collariella, Neodidymelliopsis, Ascochyta clinopodiicola, Didymella pomorum, Didymosphaeria variabile, Neocosmospora piperis and Neocucurbitaria cava.</title>
        <authorList>
            <person name="Hill R."/>
        </authorList>
    </citation>
    <scope>NUCLEOTIDE SEQUENCE</scope>
    <source>
        <strain evidence="2">IMI 356814</strain>
    </source>
</reference>
<dbReference type="OrthoDB" id="3644322at2759"/>
<feature type="region of interest" description="Disordered" evidence="1">
    <location>
        <begin position="275"/>
        <end position="323"/>
    </location>
</feature>
<proteinExistence type="predicted"/>
<evidence type="ECO:0000313" key="2">
    <source>
        <dbReference type="EMBL" id="KAJ4371464.1"/>
    </source>
</evidence>
<dbReference type="EMBL" id="JAPEUY010000007">
    <property type="protein sequence ID" value="KAJ4371464.1"/>
    <property type="molecule type" value="Genomic_DNA"/>
</dbReference>
<dbReference type="Proteomes" id="UP001140560">
    <property type="component" value="Unassembled WGS sequence"/>
</dbReference>
<evidence type="ECO:0000313" key="3">
    <source>
        <dbReference type="Proteomes" id="UP001140560"/>
    </source>
</evidence>
<feature type="compositionally biased region" description="Polar residues" evidence="1">
    <location>
        <begin position="403"/>
        <end position="420"/>
    </location>
</feature>
<protein>
    <submittedName>
        <fullName evidence="2">Uncharacterized protein</fullName>
    </submittedName>
</protein>
<accession>A0A9W8YA77</accession>
<feature type="compositionally biased region" description="Low complexity" evidence="1">
    <location>
        <begin position="296"/>
        <end position="306"/>
    </location>
</feature>
<gene>
    <name evidence="2" type="ORF">N0V83_004681</name>
</gene>
<keyword evidence="3" id="KW-1185">Reference proteome</keyword>
<feature type="region of interest" description="Disordered" evidence="1">
    <location>
        <begin position="1"/>
        <end position="24"/>
    </location>
</feature>